<dbReference type="AlphaFoldDB" id="Q2S8V0"/>
<protein>
    <submittedName>
        <fullName evidence="1">Uncharacterized protein</fullName>
    </submittedName>
</protein>
<reference evidence="1 2" key="1">
    <citation type="journal article" date="2005" name="Nucleic Acids Res.">
        <title>Genomic blueprint of Hahella chejuensis, a marine microbe producing an algicidal agent.</title>
        <authorList>
            <person name="Jeong H."/>
            <person name="Yim J.H."/>
            <person name="Lee C."/>
            <person name="Choi S.-H."/>
            <person name="Park Y.K."/>
            <person name="Yoon S.H."/>
            <person name="Hur C.-G."/>
            <person name="Kang H.-Y."/>
            <person name="Kim D."/>
            <person name="Lee H.H."/>
            <person name="Park K.H."/>
            <person name="Park S.-H."/>
            <person name="Park H.-S."/>
            <person name="Lee H.K."/>
            <person name="Oh T.K."/>
            <person name="Kim J.F."/>
        </authorList>
    </citation>
    <scope>NUCLEOTIDE SEQUENCE [LARGE SCALE GENOMIC DNA]</scope>
    <source>
        <strain evidence="1 2">KCTC 2396</strain>
    </source>
</reference>
<dbReference type="HOGENOM" id="CLU_3396822_0_0_6"/>
<dbReference type="KEGG" id="hch:HCH_06277"/>
<organism evidence="1 2">
    <name type="scientific">Hahella chejuensis (strain KCTC 2396)</name>
    <dbReference type="NCBI Taxonomy" id="349521"/>
    <lineage>
        <taxon>Bacteria</taxon>
        <taxon>Pseudomonadati</taxon>
        <taxon>Pseudomonadota</taxon>
        <taxon>Gammaproteobacteria</taxon>
        <taxon>Oceanospirillales</taxon>
        <taxon>Hahellaceae</taxon>
        <taxon>Hahella</taxon>
    </lineage>
</organism>
<proteinExistence type="predicted"/>
<gene>
    <name evidence="1" type="ordered locus">HCH_06277</name>
</gene>
<accession>Q2S8V0</accession>
<sequence>MKNVPAEAGKRPYAAILLNPRKLRNHRLKAE</sequence>
<dbReference type="Proteomes" id="UP000000238">
    <property type="component" value="Chromosome"/>
</dbReference>
<evidence type="ECO:0000313" key="1">
    <source>
        <dbReference type="EMBL" id="ABC32924.1"/>
    </source>
</evidence>
<dbReference type="EMBL" id="CP000155">
    <property type="protein sequence ID" value="ABC32924.1"/>
    <property type="molecule type" value="Genomic_DNA"/>
</dbReference>
<name>Q2S8V0_HAHCH</name>
<evidence type="ECO:0000313" key="2">
    <source>
        <dbReference type="Proteomes" id="UP000000238"/>
    </source>
</evidence>
<keyword evidence="2" id="KW-1185">Reference proteome</keyword>